<protein>
    <submittedName>
        <fullName evidence="1">Uncharacterized protein</fullName>
    </submittedName>
</protein>
<keyword evidence="2" id="KW-1185">Reference proteome</keyword>
<organism evidence="1 2">
    <name type="scientific">Xenoophorus captivus</name>
    <dbReference type="NCBI Taxonomy" id="1517983"/>
    <lineage>
        <taxon>Eukaryota</taxon>
        <taxon>Metazoa</taxon>
        <taxon>Chordata</taxon>
        <taxon>Craniata</taxon>
        <taxon>Vertebrata</taxon>
        <taxon>Euteleostomi</taxon>
        <taxon>Actinopterygii</taxon>
        <taxon>Neopterygii</taxon>
        <taxon>Teleostei</taxon>
        <taxon>Neoteleostei</taxon>
        <taxon>Acanthomorphata</taxon>
        <taxon>Ovalentaria</taxon>
        <taxon>Atherinomorphae</taxon>
        <taxon>Cyprinodontiformes</taxon>
        <taxon>Goodeidae</taxon>
        <taxon>Xenoophorus</taxon>
    </lineage>
</organism>
<dbReference type="Proteomes" id="UP001434883">
    <property type="component" value="Unassembled WGS sequence"/>
</dbReference>
<accession>A0ABV0RN44</accession>
<sequence>MIEMSEQSGRMLLGWKAGFDKPQCLCLGSWEGKMDVLVPSSAYIWERWGFPNSFSGSLILSLPLSLFCFFPHAASQTALITAPFEAVFQNENEEKQEVTESSRLNFLQLLLKCISL</sequence>
<name>A0ABV0RN44_9TELE</name>
<dbReference type="EMBL" id="JAHRIN010051535">
    <property type="protein sequence ID" value="MEQ2209596.1"/>
    <property type="molecule type" value="Genomic_DNA"/>
</dbReference>
<comment type="caution">
    <text evidence="1">The sequence shown here is derived from an EMBL/GenBank/DDBJ whole genome shotgun (WGS) entry which is preliminary data.</text>
</comment>
<evidence type="ECO:0000313" key="1">
    <source>
        <dbReference type="EMBL" id="MEQ2209596.1"/>
    </source>
</evidence>
<reference evidence="1 2" key="1">
    <citation type="submission" date="2021-06" db="EMBL/GenBank/DDBJ databases">
        <authorList>
            <person name="Palmer J.M."/>
        </authorList>
    </citation>
    <scope>NUCLEOTIDE SEQUENCE [LARGE SCALE GENOMIC DNA]</scope>
    <source>
        <strain evidence="1 2">XC_2019</strain>
        <tissue evidence="1">Muscle</tissue>
    </source>
</reference>
<evidence type="ECO:0000313" key="2">
    <source>
        <dbReference type="Proteomes" id="UP001434883"/>
    </source>
</evidence>
<proteinExistence type="predicted"/>
<gene>
    <name evidence="1" type="ORF">XENOCAPTIV_001299</name>
</gene>